<dbReference type="Gene3D" id="3.40.50.2000">
    <property type="entry name" value="Glycogen Phosphorylase B"/>
    <property type="match status" value="2"/>
</dbReference>
<evidence type="ECO:0000313" key="3">
    <source>
        <dbReference type="EMBL" id="SMO95230.1"/>
    </source>
</evidence>
<gene>
    <name evidence="3" type="ORF">SAMN06265348_11247</name>
</gene>
<accession>A0A521FI29</accession>
<dbReference type="PANTHER" id="PTHR48043">
    <property type="entry name" value="EG:EG0003.4 PROTEIN-RELATED"/>
    <property type="match status" value="1"/>
</dbReference>
<dbReference type="InterPro" id="IPR002213">
    <property type="entry name" value="UDP_glucos_trans"/>
</dbReference>
<dbReference type="AlphaFoldDB" id="A0A521FI29"/>
<organism evidence="3 4">
    <name type="scientific">Pedobacter westerhofensis</name>
    <dbReference type="NCBI Taxonomy" id="425512"/>
    <lineage>
        <taxon>Bacteria</taxon>
        <taxon>Pseudomonadati</taxon>
        <taxon>Bacteroidota</taxon>
        <taxon>Sphingobacteriia</taxon>
        <taxon>Sphingobacteriales</taxon>
        <taxon>Sphingobacteriaceae</taxon>
        <taxon>Pedobacter</taxon>
    </lineage>
</organism>
<keyword evidence="1" id="KW-0328">Glycosyltransferase</keyword>
<dbReference type="GO" id="GO:0008194">
    <property type="term" value="F:UDP-glycosyltransferase activity"/>
    <property type="evidence" value="ECO:0007669"/>
    <property type="project" value="InterPro"/>
</dbReference>
<keyword evidence="2 3" id="KW-0808">Transferase</keyword>
<protein>
    <submittedName>
        <fullName evidence="3">Glycosyltransferase, MGT family</fullName>
    </submittedName>
</protein>
<dbReference type="Pfam" id="PF00201">
    <property type="entry name" value="UDPGT"/>
    <property type="match status" value="1"/>
</dbReference>
<reference evidence="3 4" key="1">
    <citation type="submission" date="2017-05" db="EMBL/GenBank/DDBJ databases">
        <authorList>
            <person name="Varghese N."/>
            <person name="Submissions S."/>
        </authorList>
    </citation>
    <scope>NUCLEOTIDE SEQUENCE [LARGE SCALE GENOMIC DNA]</scope>
    <source>
        <strain evidence="3 4">DSM 19036</strain>
    </source>
</reference>
<name>A0A521FI29_9SPHI</name>
<evidence type="ECO:0000313" key="4">
    <source>
        <dbReference type="Proteomes" id="UP000320300"/>
    </source>
</evidence>
<dbReference type="PANTHER" id="PTHR48043:SF145">
    <property type="entry name" value="FI06409P-RELATED"/>
    <property type="match status" value="1"/>
</dbReference>
<evidence type="ECO:0000256" key="2">
    <source>
        <dbReference type="ARBA" id="ARBA00022679"/>
    </source>
</evidence>
<keyword evidence="4" id="KW-1185">Reference proteome</keyword>
<dbReference type="EMBL" id="FXTN01000012">
    <property type="protein sequence ID" value="SMO95230.1"/>
    <property type="molecule type" value="Genomic_DNA"/>
</dbReference>
<dbReference type="CDD" id="cd03784">
    <property type="entry name" value="GT1_Gtf-like"/>
    <property type="match status" value="1"/>
</dbReference>
<proteinExistence type="predicted"/>
<dbReference type="Proteomes" id="UP000320300">
    <property type="component" value="Unassembled WGS sequence"/>
</dbReference>
<sequence length="470" mass="53028">MGIYDLKSDRQLCHIRALNDSLFKVLISYVMIEALYGKKILFATVPNEAHFNPLTGLAKYLQDAGCDVRWYTSRIFENQLRRLSIPHYVFTKALDINPVNIDYMFPERMYISDQPEKLNFDLVNVFAKRSPEYFADIKKICKSFPFDLMVSDCMFSAVPFVKAKLKVPVVTVGVVPLASDSVDLGSYGMALKPAVTADQHDEYARLRDFVSSVLFKRSIEVYDAILKENNIFIKPSILFDLLIRQSDLHLQIGTKDFEFKRSDLGNNIRFAGALLPYAERIKPWFDPRLTKYNKIVLLSQGNAETDTKKILEPTLEAFKDTDTLVIASTGGSGTVALREKYPAENLIIESFIPFEQVMPYASVCITNGGYMTTLLSIRHKLPVVSAGIYHGKNEVGARVAYFNCGVNLNTESPSPQEIRDAVNEVIANEEYRNSIQRISEGFKHKDANKLCANHIASLINGKVSLQANEN</sequence>
<dbReference type="SUPFAM" id="SSF53756">
    <property type="entry name" value="UDP-Glycosyltransferase/glycogen phosphorylase"/>
    <property type="match status" value="1"/>
</dbReference>
<dbReference type="InterPro" id="IPR050271">
    <property type="entry name" value="UDP-glycosyltransferase"/>
</dbReference>
<evidence type="ECO:0000256" key="1">
    <source>
        <dbReference type="ARBA" id="ARBA00022676"/>
    </source>
</evidence>